<keyword evidence="2 5" id="KW-0547">Nucleotide-binding</keyword>
<reference evidence="10" key="2">
    <citation type="journal article" date="2021" name="PeerJ">
        <title>Extensive microbial diversity within the chicken gut microbiome revealed by metagenomics and culture.</title>
        <authorList>
            <person name="Gilroy R."/>
            <person name="Ravi A."/>
            <person name="Getino M."/>
            <person name="Pursley I."/>
            <person name="Horton D.L."/>
            <person name="Alikhan N.F."/>
            <person name="Baker D."/>
            <person name="Gharbi K."/>
            <person name="Hall N."/>
            <person name="Watson M."/>
            <person name="Adriaenssens E.M."/>
            <person name="Foster-Nyarko E."/>
            <person name="Jarju S."/>
            <person name="Secka A."/>
            <person name="Antonio M."/>
            <person name="Oren A."/>
            <person name="Chaudhuri R.R."/>
            <person name="La Ragione R."/>
            <person name="Hildebrand F."/>
            <person name="Pallen M.J."/>
        </authorList>
    </citation>
    <scope>NUCLEOTIDE SEQUENCE</scope>
    <source>
        <strain evidence="10">CHK184-25365</strain>
    </source>
</reference>
<dbReference type="EC" id="2.7.14.1" evidence="5"/>
<dbReference type="GO" id="GO:0005615">
    <property type="term" value="C:extracellular space"/>
    <property type="evidence" value="ECO:0007669"/>
    <property type="project" value="TreeGrafter"/>
</dbReference>
<protein>
    <recommendedName>
        <fullName evidence="5">Protein-arginine kinase</fullName>
        <ecNumber evidence="5">2.7.14.1</ecNumber>
    </recommendedName>
</protein>
<dbReference type="GO" id="GO:1990424">
    <property type="term" value="F:protein arginine kinase activity"/>
    <property type="evidence" value="ECO:0007669"/>
    <property type="project" value="UniProtKB-EC"/>
</dbReference>
<feature type="coiled-coil region" evidence="8">
    <location>
        <begin position="223"/>
        <end position="258"/>
    </location>
</feature>
<keyword evidence="5" id="KW-0021">Allosteric enzyme</keyword>
<dbReference type="PROSITE" id="PS00112">
    <property type="entry name" value="PHOSPHAGEN_KINASE"/>
    <property type="match status" value="1"/>
</dbReference>
<feature type="binding site" evidence="5 6">
    <location>
        <position position="115"/>
    </location>
    <ligand>
        <name>ATP</name>
        <dbReference type="ChEBI" id="CHEBI:30616"/>
    </ligand>
</feature>
<dbReference type="Proteomes" id="UP000886749">
    <property type="component" value="Unassembled WGS sequence"/>
</dbReference>
<comment type="catalytic activity">
    <reaction evidence="5">
        <text>L-arginyl-[protein] + ATP = N(omega)-phospho-L-arginyl-[protein] + ADP + H(+)</text>
        <dbReference type="Rhea" id="RHEA:43384"/>
        <dbReference type="Rhea" id="RHEA-COMP:10532"/>
        <dbReference type="Rhea" id="RHEA-COMP:10533"/>
        <dbReference type="ChEBI" id="CHEBI:15378"/>
        <dbReference type="ChEBI" id="CHEBI:29965"/>
        <dbReference type="ChEBI" id="CHEBI:30616"/>
        <dbReference type="ChEBI" id="CHEBI:83226"/>
        <dbReference type="ChEBI" id="CHEBI:456216"/>
        <dbReference type="EC" id="2.7.14.1"/>
    </reaction>
</comment>
<dbReference type="InterPro" id="IPR023660">
    <property type="entry name" value="Arg_Kinase"/>
</dbReference>
<dbReference type="SUPFAM" id="SSF55931">
    <property type="entry name" value="Glutamine synthetase/guanido kinase"/>
    <property type="match status" value="1"/>
</dbReference>
<dbReference type="InterPro" id="IPR000749">
    <property type="entry name" value="ATP-guanido_PTrfase"/>
</dbReference>
<dbReference type="InterPro" id="IPR022415">
    <property type="entry name" value="ATP-guanido_PTrfase_AS"/>
</dbReference>
<dbReference type="InterPro" id="IPR022414">
    <property type="entry name" value="ATP-guanido_PTrfase_cat"/>
</dbReference>
<comment type="caution">
    <text evidence="10">The sequence shown here is derived from an EMBL/GenBank/DDBJ whole genome shotgun (WGS) entry which is preliminary data.</text>
</comment>
<dbReference type="Pfam" id="PF00217">
    <property type="entry name" value="ATP-gua_Ptrans"/>
    <property type="match status" value="1"/>
</dbReference>
<dbReference type="AlphaFoldDB" id="A0A9D1DDD3"/>
<feature type="binding site" evidence="5 6">
    <location>
        <begin position="197"/>
        <end position="202"/>
    </location>
    <ligand>
        <name>ATP</name>
        <dbReference type="ChEBI" id="CHEBI:30616"/>
    </ligand>
</feature>
<dbReference type="PROSITE" id="PS51510">
    <property type="entry name" value="PHOSPHAGEN_KINASE_C"/>
    <property type="match status" value="1"/>
</dbReference>
<dbReference type="PANTHER" id="PTHR11547:SF38">
    <property type="entry name" value="ARGININE KINASE 1-RELATED"/>
    <property type="match status" value="1"/>
</dbReference>
<dbReference type="GO" id="GO:0046314">
    <property type="term" value="P:phosphocreatine biosynthetic process"/>
    <property type="evidence" value="ECO:0007669"/>
    <property type="project" value="InterPro"/>
</dbReference>
<keyword evidence="4 5" id="KW-0067">ATP-binding</keyword>
<evidence type="ECO:0000256" key="1">
    <source>
        <dbReference type="ARBA" id="ARBA00022679"/>
    </source>
</evidence>
<dbReference type="HAMAP" id="MF_00602">
    <property type="entry name" value="Prot_Arg_kinase"/>
    <property type="match status" value="1"/>
</dbReference>
<comment type="activity regulation">
    <text evidence="5">Appears to be allosterically activated by the binding of pArg-containing polypeptides to the pArg-binding pocket localized in the C-terminal domain of McsB.</text>
</comment>
<dbReference type="GO" id="GO:0004111">
    <property type="term" value="F:creatine kinase activity"/>
    <property type="evidence" value="ECO:0007669"/>
    <property type="project" value="InterPro"/>
</dbReference>
<evidence type="ECO:0000256" key="3">
    <source>
        <dbReference type="ARBA" id="ARBA00022777"/>
    </source>
</evidence>
<feature type="binding site" evidence="5 6">
    <location>
        <begin position="166"/>
        <end position="170"/>
    </location>
    <ligand>
        <name>ATP</name>
        <dbReference type="ChEBI" id="CHEBI:30616"/>
    </ligand>
</feature>
<dbReference type="InterPro" id="IPR014746">
    <property type="entry name" value="Gln_synth/guanido_kin_cat_dom"/>
</dbReference>
<keyword evidence="8" id="KW-0175">Coiled coil</keyword>
<dbReference type="Gene3D" id="3.30.590.10">
    <property type="entry name" value="Glutamine synthetase/guanido kinase, catalytic domain"/>
    <property type="match status" value="1"/>
</dbReference>
<dbReference type="GO" id="GO:0005524">
    <property type="term" value="F:ATP binding"/>
    <property type="evidence" value="ECO:0007669"/>
    <property type="project" value="UniProtKB-UniRule"/>
</dbReference>
<feature type="binding site" evidence="5 6">
    <location>
        <position position="81"/>
    </location>
    <ligand>
        <name>ATP</name>
        <dbReference type="ChEBI" id="CHEBI:30616"/>
    </ligand>
</feature>
<feature type="binding site" evidence="5 6">
    <location>
        <begin position="17"/>
        <end position="21"/>
    </location>
    <ligand>
        <name>ATP</name>
        <dbReference type="ChEBI" id="CHEBI:30616"/>
    </ligand>
</feature>
<evidence type="ECO:0000256" key="6">
    <source>
        <dbReference type="PROSITE-ProRule" id="PRU00843"/>
    </source>
</evidence>
<accession>A0A9D1DDD3</accession>
<keyword evidence="3 5" id="KW-0418">Kinase</keyword>
<evidence type="ECO:0000256" key="5">
    <source>
        <dbReference type="HAMAP-Rule" id="MF_00602"/>
    </source>
</evidence>
<dbReference type="PANTHER" id="PTHR11547">
    <property type="entry name" value="ARGININE OR CREATINE KINASE"/>
    <property type="match status" value="1"/>
</dbReference>
<evidence type="ECO:0000256" key="7">
    <source>
        <dbReference type="RuleBase" id="RU000505"/>
    </source>
</evidence>
<evidence type="ECO:0000259" key="9">
    <source>
        <dbReference type="PROSITE" id="PS51510"/>
    </source>
</evidence>
<dbReference type="EMBL" id="DVGY01000119">
    <property type="protein sequence ID" value="HIR41249.1"/>
    <property type="molecule type" value="Genomic_DNA"/>
</dbReference>
<feature type="domain" description="Phosphagen kinase C-terminal" evidence="9">
    <location>
        <begin position="14"/>
        <end position="244"/>
    </location>
</feature>
<comment type="function">
    <text evidence="5">Catalyzes the specific phosphorylation of arginine residues in proteins.</text>
</comment>
<name>A0A9D1DDD3_9FIRM</name>
<proteinExistence type="inferred from homology"/>
<gene>
    <name evidence="5" type="primary">mcsB</name>
    <name evidence="10" type="ORF">IAB36_05430</name>
</gene>
<evidence type="ECO:0000256" key="4">
    <source>
        <dbReference type="ARBA" id="ARBA00022840"/>
    </source>
</evidence>
<evidence type="ECO:0000256" key="2">
    <source>
        <dbReference type="ARBA" id="ARBA00022741"/>
    </source>
</evidence>
<reference evidence="10" key="1">
    <citation type="submission" date="2020-10" db="EMBL/GenBank/DDBJ databases">
        <authorList>
            <person name="Gilroy R."/>
        </authorList>
    </citation>
    <scope>NUCLEOTIDE SEQUENCE</scope>
    <source>
        <strain evidence="10">CHK184-25365</strain>
    </source>
</reference>
<keyword evidence="1 5" id="KW-0808">Transferase</keyword>
<evidence type="ECO:0000256" key="8">
    <source>
        <dbReference type="SAM" id="Coils"/>
    </source>
</evidence>
<organism evidence="10 11">
    <name type="scientific">Candidatus Egerieicola pullicola</name>
    <dbReference type="NCBI Taxonomy" id="2840775"/>
    <lineage>
        <taxon>Bacteria</taxon>
        <taxon>Bacillati</taxon>
        <taxon>Bacillota</taxon>
        <taxon>Clostridia</taxon>
        <taxon>Eubacteriales</taxon>
        <taxon>Oscillospiraceae</taxon>
        <taxon>Oscillospiraceae incertae sedis</taxon>
        <taxon>Candidatus Egerieicola</taxon>
    </lineage>
</organism>
<comment type="similarity">
    <text evidence="5 6 7">Belongs to the ATP:guanido phosphotransferase family.</text>
</comment>
<evidence type="ECO:0000313" key="11">
    <source>
        <dbReference type="Proteomes" id="UP000886749"/>
    </source>
</evidence>
<sequence length="341" mass="38012">MNAWYQQTAPQQDVVLSTRIRLARNVASLPFGSRLSRDQREQLDTQVQQALETIHLGDNSLSFLRLDDMDPVERQALVEQHEISPDFAKNPDGRLLVLSQDGSISIMVNEEDHLRIQVLHSGLALKEAYELCNRLDDVLDSQLGFAFDRKLGYLTACPTNLGTGLRASVMLHLPGLQQQKMISRLADTVGKLGLTIRGTYGEGSGVVGAVYQLSNQITLGITEKDAMENLENVTAQIIQSEEQARKALAQNQTALEDKLWRSYGVLKNARLLSSEECQQTLSWVRMGVAMKLLPPIPYSTLNQLLLTTGSASVCKDEGQLLRPEDRDRVRAGYVRKVLQEN</sequence>
<dbReference type="NCBIfam" id="NF002194">
    <property type="entry name" value="PRK01059.1-4"/>
    <property type="match status" value="1"/>
</dbReference>
<feature type="short sequence motif" description="RDXXRA motif of the pArg binding pocket involved in allosteric regulation" evidence="5">
    <location>
        <begin position="326"/>
        <end position="331"/>
    </location>
</feature>
<evidence type="ECO:0000313" key="10">
    <source>
        <dbReference type="EMBL" id="HIR41249.1"/>
    </source>
</evidence>
<dbReference type="CDD" id="cd07930">
    <property type="entry name" value="bacterial_phosphagen_kinase"/>
    <property type="match status" value="1"/>
</dbReference>